<accession>A0A0A8YRZ4</accession>
<reference evidence="1" key="2">
    <citation type="journal article" date="2015" name="Data Brief">
        <title>Shoot transcriptome of the giant reed, Arundo donax.</title>
        <authorList>
            <person name="Barrero R.A."/>
            <person name="Guerrero F.D."/>
            <person name="Moolhuijzen P."/>
            <person name="Goolsby J.A."/>
            <person name="Tidwell J."/>
            <person name="Bellgard S.E."/>
            <person name="Bellgard M.I."/>
        </authorList>
    </citation>
    <scope>NUCLEOTIDE SEQUENCE</scope>
    <source>
        <tissue evidence="1">Shoot tissue taken approximately 20 cm above the soil surface</tissue>
    </source>
</reference>
<organism evidence="1">
    <name type="scientific">Arundo donax</name>
    <name type="common">Giant reed</name>
    <name type="synonym">Donax arundinaceus</name>
    <dbReference type="NCBI Taxonomy" id="35708"/>
    <lineage>
        <taxon>Eukaryota</taxon>
        <taxon>Viridiplantae</taxon>
        <taxon>Streptophyta</taxon>
        <taxon>Embryophyta</taxon>
        <taxon>Tracheophyta</taxon>
        <taxon>Spermatophyta</taxon>
        <taxon>Magnoliopsida</taxon>
        <taxon>Liliopsida</taxon>
        <taxon>Poales</taxon>
        <taxon>Poaceae</taxon>
        <taxon>PACMAD clade</taxon>
        <taxon>Arundinoideae</taxon>
        <taxon>Arundineae</taxon>
        <taxon>Arundo</taxon>
    </lineage>
</organism>
<dbReference type="AlphaFoldDB" id="A0A0A8YRZ4"/>
<reference evidence="1" key="1">
    <citation type="submission" date="2014-09" db="EMBL/GenBank/DDBJ databases">
        <authorList>
            <person name="Magalhaes I.L.F."/>
            <person name="Oliveira U."/>
            <person name="Santos F.R."/>
            <person name="Vidigal T.H.D.A."/>
            <person name="Brescovit A.D."/>
            <person name="Santos A.J."/>
        </authorList>
    </citation>
    <scope>NUCLEOTIDE SEQUENCE</scope>
    <source>
        <tissue evidence="1">Shoot tissue taken approximately 20 cm above the soil surface</tissue>
    </source>
</reference>
<sequence length="19" mass="2201">MPWCSGNAIFIFLSPEKME</sequence>
<protein>
    <submittedName>
        <fullName evidence="1">Uncharacterized protein</fullName>
    </submittedName>
</protein>
<proteinExistence type="predicted"/>
<dbReference type="EMBL" id="GBRH01268251">
    <property type="protein sequence ID" value="JAD29644.1"/>
    <property type="molecule type" value="Transcribed_RNA"/>
</dbReference>
<name>A0A0A8YRZ4_ARUDO</name>
<evidence type="ECO:0000313" key="1">
    <source>
        <dbReference type="EMBL" id="JAD29644.1"/>
    </source>
</evidence>